<dbReference type="EMBL" id="QTSX02006001">
    <property type="protein sequence ID" value="KAJ9056199.1"/>
    <property type="molecule type" value="Genomic_DNA"/>
</dbReference>
<protein>
    <submittedName>
        <fullName evidence="1">Uncharacterized protein</fullName>
    </submittedName>
</protein>
<gene>
    <name evidence="1" type="ORF">DSO57_1035668</name>
</gene>
<sequence>MQRDPSNWANSEVFDPTWFLDGKSGAGYVPFGAGTCRFPGAQLVTHLMLNIISNPVLEIDVKYPQLLFQAKLKLKVHVVFGSWERHPGGHSRKSL</sequence>
<reference evidence="1" key="1">
    <citation type="submission" date="2022-04" db="EMBL/GenBank/DDBJ databases">
        <title>Genome of the entomopathogenic fungus Entomophthora muscae.</title>
        <authorList>
            <person name="Elya C."/>
            <person name="Lovett B.R."/>
            <person name="Lee E."/>
            <person name="Macias A.M."/>
            <person name="Hajek A.E."/>
            <person name="De Bivort B.L."/>
            <person name="Kasson M.T."/>
            <person name="De Fine Licht H.H."/>
            <person name="Stajich J.E."/>
        </authorList>
    </citation>
    <scope>NUCLEOTIDE SEQUENCE</scope>
    <source>
        <strain evidence="1">Berkeley</strain>
    </source>
</reference>
<evidence type="ECO:0000313" key="1">
    <source>
        <dbReference type="EMBL" id="KAJ9056199.1"/>
    </source>
</evidence>
<evidence type="ECO:0000313" key="2">
    <source>
        <dbReference type="Proteomes" id="UP001165960"/>
    </source>
</evidence>
<name>A0ACC2S1E8_9FUNG</name>
<keyword evidence="2" id="KW-1185">Reference proteome</keyword>
<accession>A0ACC2S1E8</accession>
<organism evidence="1 2">
    <name type="scientific">Entomophthora muscae</name>
    <dbReference type="NCBI Taxonomy" id="34485"/>
    <lineage>
        <taxon>Eukaryota</taxon>
        <taxon>Fungi</taxon>
        <taxon>Fungi incertae sedis</taxon>
        <taxon>Zoopagomycota</taxon>
        <taxon>Entomophthoromycotina</taxon>
        <taxon>Entomophthoromycetes</taxon>
        <taxon>Entomophthorales</taxon>
        <taxon>Entomophthoraceae</taxon>
        <taxon>Entomophthora</taxon>
    </lineage>
</organism>
<dbReference type="Proteomes" id="UP001165960">
    <property type="component" value="Unassembled WGS sequence"/>
</dbReference>
<comment type="caution">
    <text evidence="1">The sequence shown here is derived from an EMBL/GenBank/DDBJ whole genome shotgun (WGS) entry which is preliminary data.</text>
</comment>
<proteinExistence type="predicted"/>